<name>A0A5B7FZP9_PORTR</name>
<dbReference type="EMBL" id="VSRR010009700">
    <property type="protein sequence ID" value="MPC50739.1"/>
    <property type="molecule type" value="Genomic_DNA"/>
</dbReference>
<keyword evidence="3" id="KW-1185">Reference proteome</keyword>
<organism evidence="2 3">
    <name type="scientific">Portunus trituberculatus</name>
    <name type="common">Swimming crab</name>
    <name type="synonym">Neptunus trituberculatus</name>
    <dbReference type="NCBI Taxonomy" id="210409"/>
    <lineage>
        <taxon>Eukaryota</taxon>
        <taxon>Metazoa</taxon>
        <taxon>Ecdysozoa</taxon>
        <taxon>Arthropoda</taxon>
        <taxon>Crustacea</taxon>
        <taxon>Multicrustacea</taxon>
        <taxon>Malacostraca</taxon>
        <taxon>Eumalacostraca</taxon>
        <taxon>Eucarida</taxon>
        <taxon>Decapoda</taxon>
        <taxon>Pleocyemata</taxon>
        <taxon>Brachyura</taxon>
        <taxon>Eubrachyura</taxon>
        <taxon>Portunoidea</taxon>
        <taxon>Portunidae</taxon>
        <taxon>Portuninae</taxon>
        <taxon>Portunus</taxon>
    </lineage>
</organism>
<comment type="caution">
    <text evidence="2">The sequence shown here is derived from an EMBL/GenBank/DDBJ whole genome shotgun (WGS) entry which is preliminary data.</text>
</comment>
<proteinExistence type="predicted"/>
<dbReference type="Proteomes" id="UP000324222">
    <property type="component" value="Unassembled WGS sequence"/>
</dbReference>
<protein>
    <submittedName>
        <fullName evidence="2">Uncharacterized protein</fullName>
    </submittedName>
</protein>
<feature type="region of interest" description="Disordered" evidence="1">
    <location>
        <begin position="26"/>
        <end position="45"/>
    </location>
</feature>
<dbReference type="AlphaFoldDB" id="A0A5B7FZP9"/>
<accession>A0A5B7FZP9</accession>
<feature type="compositionally biased region" description="Acidic residues" evidence="1">
    <location>
        <begin position="26"/>
        <end position="44"/>
    </location>
</feature>
<evidence type="ECO:0000256" key="1">
    <source>
        <dbReference type="SAM" id="MobiDB-lite"/>
    </source>
</evidence>
<sequence length="64" mass="7635">MVHISLVSDNHWWPLTIIIYLRSEKGEEEGEDDDEEEDKEEEEEKKEGLLVSWVIKDAYLYIPN</sequence>
<evidence type="ECO:0000313" key="2">
    <source>
        <dbReference type="EMBL" id="MPC50739.1"/>
    </source>
</evidence>
<evidence type="ECO:0000313" key="3">
    <source>
        <dbReference type="Proteomes" id="UP000324222"/>
    </source>
</evidence>
<reference evidence="2 3" key="1">
    <citation type="submission" date="2019-05" db="EMBL/GenBank/DDBJ databases">
        <title>Another draft genome of Portunus trituberculatus and its Hox gene families provides insights of decapod evolution.</title>
        <authorList>
            <person name="Jeong J.-H."/>
            <person name="Song I."/>
            <person name="Kim S."/>
            <person name="Choi T."/>
            <person name="Kim D."/>
            <person name="Ryu S."/>
            <person name="Kim W."/>
        </authorList>
    </citation>
    <scope>NUCLEOTIDE SEQUENCE [LARGE SCALE GENOMIC DNA]</scope>
    <source>
        <tissue evidence="2">Muscle</tissue>
    </source>
</reference>
<gene>
    <name evidence="2" type="ORF">E2C01_044569</name>
</gene>